<dbReference type="AlphaFoldDB" id="A0A0F9AJF3"/>
<dbReference type="Pfam" id="PF03864">
    <property type="entry name" value="Phage_cap_E"/>
    <property type="match status" value="1"/>
</dbReference>
<gene>
    <name evidence="1" type="ORF">LCGC14_2841770</name>
</gene>
<evidence type="ECO:0000313" key="1">
    <source>
        <dbReference type="EMBL" id="KKK78619.1"/>
    </source>
</evidence>
<evidence type="ECO:0008006" key="2">
    <source>
        <dbReference type="Google" id="ProtNLM"/>
    </source>
</evidence>
<protein>
    <recommendedName>
        <fullName evidence="2">Capsid protein</fullName>
    </recommendedName>
</protein>
<reference evidence="1" key="1">
    <citation type="journal article" date="2015" name="Nature">
        <title>Complex archaea that bridge the gap between prokaryotes and eukaryotes.</title>
        <authorList>
            <person name="Spang A."/>
            <person name="Saw J.H."/>
            <person name="Jorgensen S.L."/>
            <person name="Zaremba-Niedzwiedzka K."/>
            <person name="Martijn J."/>
            <person name="Lind A.E."/>
            <person name="van Eijk R."/>
            <person name="Schleper C."/>
            <person name="Guy L."/>
            <person name="Ettema T.J."/>
        </authorList>
    </citation>
    <scope>NUCLEOTIDE SEQUENCE</scope>
</reference>
<name>A0A0F9AJF3_9ZZZZ</name>
<comment type="caution">
    <text evidence="1">The sequence shown here is derived from an EMBL/GenBank/DDBJ whole genome shotgun (WGS) entry which is preliminary data.</text>
</comment>
<dbReference type="Gene3D" id="3.90.1690.10">
    <property type="entry name" value="phage-related protein like domain"/>
    <property type="match status" value="1"/>
</dbReference>
<sequence length="306" mass="34258">MPEFNTTHVDAVLSNISRQYPLPLGMVAGDILPRVGVSKESGVYFRYNKGDQARVPFTKRQLRSESRRSTWGVDTDSYRCEEYALNDLIDEREYKQADTPLNLQRDTVENLQRLMRLDREKRVHDLVTDAGVVTKNTTLTGTNQWRDTGDSGTTATPLEDFETASESIRADTGVRPNLAVFGMAAWLAFVKTTQVLDRIVTPGGNWGSPTIGVDQGRTLLAPYGITKVIVADGIENTAGQGIADSFSDIWIDEVLLAYVTPSPGIKKVSFGYTFESRAWQVRRTRVERQHSDWFEPSYVADEKLVA</sequence>
<accession>A0A0F9AJF3</accession>
<proteinExistence type="predicted"/>
<dbReference type="InterPro" id="IPR053738">
    <property type="entry name" value="Lambda_capsid_assembly"/>
</dbReference>
<dbReference type="EMBL" id="LAZR01054410">
    <property type="protein sequence ID" value="KKK78619.1"/>
    <property type="molecule type" value="Genomic_DNA"/>
</dbReference>
<organism evidence="1">
    <name type="scientific">marine sediment metagenome</name>
    <dbReference type="NCBI Taxonomy" id="412755"/>
    <lineage>
        <taxon>unclassified sequences</taxon>
        <taxon>metagenomes</taxon>
        <taxon>ecological metagenomes</taxon>
    </lineage>
</organism>
<feature type="non-terminal residue" evidence="1">
    <location>
        <position position="306"/>
    </location>
</feature>
<dbReference type="InterPro" id="IPR005564">
    <property type="entry name" value="Major_capsid_GpE"/>
</dbReference>